<comment type="caution">
    <text evidence="2">The sequence shown here is derived from an EMBL/GenBank/DDBJ whole genome shotgun (WGS) entry which is preliminary data.</text>
</comment>
<keyword evidence="3" id="KW-1185">Reference proteome</keyword>
<protein>
    <submittedName>
        <fullName evidence="2">Uncharacterized protein</fullName>
    </submittedName>
</protein>
<feature type="region of interest" description="Disordered" evidence="1">
    <location>
        <begin position="341"/>
        <end position="365"/>
    </location>
</feature>
<gene>
    <name evidence="2" type="ORF">DFR74_12916</name>
</gene>
<dbReference type="EMBL" id="QNRE01000029">
    <property type="protein sequence ID" value="RBO79940.1"/>
    <property type="molecule type" value="Genomic_DNA"/>
</dbReference>
<evidence type="ECO:0000313" key="3">
    <source>
        <dbReference type="Proteomes" id="UP000252586"/>
    </source>
</evidence>
<organism evidence="2 3">
    <name type="scientific">Nocardia puris</name>
    <dbReference type="NCBI Taxonomy" id="208602"/>
    <lineage>
        <taxon>Bacteria</taxon>
        <taxon>Bacillati</taxon>
        <taxon>Actinomycetota</taxon>
        <taxon>Actinomycetes</taxon>
        <taxon>Mycobacteriales</taxon>
        <taxon>Nocardiaceae</taxon>
        <taxon>Nocardia</taxon>
    </lineage>
</organism>
<accession>A0A366CUF9</accession>
<dbReference type="Proteomes" id="UP000252586">
    <property type="component" value="Unassembled WGS sequence"/>
</dbReference>
<name>A0A366CUF9_9NOCA</name>
<feature type="region of interest" description="Disordered" evidence="1">
    <location>
        <begin position="232"/>
        <end position="258"/>
    </location>
</feature>
<sequence>MTNLTPIVHDNFGFPVGMSRVRRIEQSASAYCDASVYALLAWCYTLGPSPLREDLITGLSVRLMLSAARTNPADPTAVRWIDMDWDADGLAPTRVRDATGAEIDHELVDRHVLLTWVSNLRDPLLVVTDANPNGPITLDTHQFGASWGHYWAAHGDIDAPLNTESLYWLAWAVMRSIFLGPGPASPTNAQWADATELVGDRQQLPPDASRLVLRQTAQRHIIAHIGAQPSELDTALGTSRAETDSGEEPVDEHPMQTTATNAPDRAQVALIAWSRTYGLDLTAAQLANGEYEHSEVLGDFLADILHLFARHDVDADEVLHRAWIHYSEEAPDVTGDAFIIDSAGSPSGLPTCDRRPADRMRDEVP</sequence>
<feature type="compositionally biased region" description="Basic and acidic residues" evidence="1">
    <location>
        <begin position="352"/>
        <end position="365"/>
    </location>
</feature>
<proteinExistence type="predicted"/>
<evidence type="ECO:0000256" key="1">
    <source>
        <dbReference type="SAM" id="MobiDB-lite"/>
    </source>
</evidence>
<reference evidence="2 3" key="1">
    <citation type="submission" date="2018-06" db="EMBL/GenBank/DDBJ databases">
        <title>Genomic Encyclopedia of Type Strains, Phase IV (KMG-IV): sequencing the most valuable type-strain genomes for metagenomic binning, comparative biology and taxonomic classification.</title>
        <authorList>
            <person name="Goeker M."/>
        </authorList>
    </citation>
    <scope>NUCLEOTIDE SEQUENCE [LARGE SCALE GENOMIC DNA]</scope>
    <source>
        <strain evidence="2 3">DSM 44599</strain>
    </source>
</reference>
<evidence type="ECO:0000313" key="2">
    <source>
        <dbReference type="EMBL" id="RBO79940.1"/>
    </source>
</evidence>
<dbReference type="AlphaFoldDB" id="A0A366CUF9"/>